<evidence type="ECO:0000313" key="1">
    <source>
        <dbReference type="EMBL" id="PON92624.1"/>
    </source>
</evidence>
<evidence type="ECO:0000313" key="2">
    <source>
        <dbReference type="Proteomes" id="UP000237000"/>
    </source>
</evidence>
<keyword evidence="2" id="KW-1185">Reference proteome</keyword>
<dbReference type="STRING" id="63057.A0A2P5F4B5"/>
<dbReference type="GO" id="GO:0008168">
    <property type="term" value="F:methyltransferase activity"/>
    <property type="evidence" value="ECO:0007669"/>
    <property type="project" value="InterPro"/>
</dbReference>
<dbReference type="Proteomes" id="UP000237000">
    <property type="component" value="Unassembled WGS sequence"/>
</dbReference>
<reference evidence="2" key="1">
    <citation type="submission" date="2016-06" db="EMBL/GenBank/DDBJ databases">
        <title>Parallel loss of symbiosis genes in relatives of nitrogen-fixing non-legume Parasponia.</title>
        <authorList>
            <person name="Van Velzen R."/>
            <person name="Holmer R."/>
            <person name="Bu F."/>
            <person name="Rutten L."/>
            <person name="Van Zeijl A."/>
            <person name="Liu W."/>
            <person name="Santuari L."/>
            <person name="Cao Q."/>
            <person name="Sharma T."/>
            <person name="Shen D."/>
            <person name="Roswanjaya Y."/>
            <person name="Wardhani T."/>
            <person name="Kalhor M.S."/>
            <person name="Jansen J."/>
            <person name="Van den Hoogen J."/>
            <person name="Gungor B."/>
            <person name="Hartog M."/>
            <person name="Hontelez J."/>
            <person name="Verver J."/>
            <person name="Yang W.-C."/>
            <person name="Schijlen E."/>
            <person name="Repin R."/>
            <person name="Schilthuizen M."/>
            <person name="Schranz E."/>
            <person name="Heidstra R."/>
            <person name="Miyata K."/>
            <person name="Fedorova E."/>
            <person name="Kohlen W."/>
            <person name="Bisseling T."/>
            <person name="Smit S."/>
            <person name="Geurts R."/>
        </authorList>
    </citation>
    <scope>NUCLEOTIDE SEQUENCE [LARGE SCALE GENOMIC DNA]</scope>
    <source>
        <strain evidence="2">cv. RG33-2</strain>
    </source>
</reference>
<dbReference type="PANTHER" id="PTHR47436">
    <property type="entry name" value="HISTONE-LYSINE N-METHYLTRANSFERASE ATXR2"/>
    <property type="match status" value="1"/>
</dbReference>
<protein>
    <submittedName>
        <fullName evidence="1">Uncharacterized protein</fullName>
    </submittedName>
</protein>
<comment type="caution">
    <text evidence="1">The sequence shown here is derived from an EMBL/GenBank/DDBJ whole genome shotgun (WGS) entry which is preliminary data.</text>
</comment>
<dbReference type="InParanoid" id="A0A2P5F4B5"/>
<gene>
    <name evidence="1" type="ORF">TorRG33x02_114840</name>
</gene>
<dbReference type="PANTHER" id="PTHR47436:SF1">
    <property type="entry name" value="SET DOMAIN-CONTAINING PROTEIN"/>
    <property type="match status" value="1"/>
</dbReference>
<accession>A0A2P5F4B5</accession>
<dbReference type="AlphaFoldDB" id="A0A2P5F4B5"/>
<sequence length="98" mass="11192">MVKTLLLRRMVKLQEHVLPANSRKKVELPKGVAESLMSGDLKLPYSDKFSLPPTIPCIGGCGEAHYCSIMEIALFLFYEGRWDDDNKYVDHQINRLIV</sequence>
<dbReference type="EMBL" id="JXTC01000063">
    <property type="protein sequence ID" value="PON92624.1"/>
    <property type="molecule type" value="Genomic_DNA"/>
</dbReference>
<name>A0A2P5F4B5_TREOI</name>
<proteinExistence type="predicted"/>
<dbReference type="OrthoDB" id="1736372at2759"/>
<dbReference type="InterPro" id="IPR044237">
    <property type="entry name" value="ATXR2-like"/>
</dbReference>
<organism evidence="1 2">
    <name type="scientific">Trema orientale</name>
    <name type="common">Charcoal tree</name>
    <name type="synonym">Celtis orientalis</name>
    <dbReference type="NCBI Taxonomy" id="63057"/>
    <lineage>
        <taxon>Eukaryota</taxon>
        <taxon>Viridiplantae</taxon>
        <taxon>Streptophyta</taxon>
        <taxon>Embryophyta</taxon>
        <taxon>Tracheophyta</taxon>
        <taxon>Spermatophyta</taxon>
        <taxon>Magnoliopsida</taxon>
        <taxon>eudicotyledons</taxon>
        <taxon>Gunneridae</taxon>
        <taxon>Pentapetalae</taxon>
        <taxon>rosids</taxon>
        <taxon>fabids</taxon>
        <taxon>Rosales</taxon>
        <taxon>Cannabaceae</taxon>
        <taxon>Trema</taxon>
    </lineage>
</organism>